<keyword evidence="2" id="KW-1185">Reference proteome</keyword>
<dbReference type="EMBL" id="SOAU01000001">
    <property type="protein sequence ID" value="TDT16724.1"/>
    <property type="molecule type" value="Genomic_DNA"/>
</dbReference>
<sequence length="194" mass="21321">MAVIDVAGFVADLKSQAIDFGFHVHDERHFVETYSLRQLWEVDLHPEEACAGPIDLHLSLDVDPRALLGFEDEVMKMDDLEDEPPTGFTFPLLFTWTLPPLTDPPDLLVLATDLAGVGGMGLPVEVSAIDSFPSVTDAPERSLSLVARINIDLADVYLNTDMNEDGAIAQALERCKHVSLYLLDRAGAWLGDTF</sequence>
<evidence type="ECO:0000313" key="1">
    <source>
        <dbReference type="EMBL" id="TDT16724.1"/>
    </source>
</evidence>
<comment type="caution">
    <text evidence="1">The sequence shown here is derived from an EMBL/GenBank/DDBJ whole genome shotgun (WGS) entry which is preliminary data.</text>
</comment>
<reference evidence="1 2" key="1">
    <citation type="submission" date="2019-03" db="EMBL/GenBank/DDBJ databases">
        <title>Sequencing the genomes of 1000 actinobacteria strains.</title>
        <authorList>
            <person name="Klenk H.-P."/>
        </authorList>
    </citation>
    <scope>NUCLEOTIDE SEQUENCE [LARGE SCALE GENOMIC DNA]</scope>
    <source>
        <strain evidence="1 2">DSM 18936</strain>
    </source>
</reference>
<accession>A0A4R7I0W1</accession>
<proteinExistence type="predicted"/>
<dbReference type="Proteomes" id="UP000294558">
    <property type="component" value="Unassembled WGS sequence"/>
</dbReference>
<dbReference type="RefSeq" id="WP_243839152.1">
    <property type="nucleotide sequence ID" value="NZ_JAVJPS010000025.1"/>
</dbReference>
<gene>
    <name evidence="1" type="ORF">BDK89_2319</name>
</gene>
<organism evidence="1 2">
    <name type="scientific">Ilumatobacter fluminis</name>
    <dbReference type="NCBI Taxonomy" id="467091"/>
    <lineage>
        <taxon>Bacteria</taxon>
        <taxon>Bacillati</taxon>
        <taxon>Actinomycetota</taxon>
        <taxon>Acidimicrobiia</taxon>
        <taxon>Acidimicrobiales</taxon>
        <taxon>Ilumatobacteraceae</taxon>
        <taxon>Ilumatobacter</taxon>
    </lineage>
</organism>
<protein>
    <submittedName>
        <fullName evidence="1">Uncharacterized protein</fullName>
    </submittedName>
</protein>
<dbReference type="AlphaFoldDB" id="A0A4R7I0W1"/>
<evidence type="ECO:0000313" key="2">
    <source>
        <dbReference type="Proteomes" id="UP000294558"/>
    </source>
</evidence>
<name>A0A4R7I0W1_9ACTN</name>